<dbReference type="AlphaFoldDB" id="A0AAJ1WY93"/>
<dbReference type="RefSeq" id="WP_230366771.1">
    <property type="nucleotide sequence ID" value="NZ_JAJALK010000007.1"/>
</dbReference>
<dbReference type="Pfam" id="PF10098">
    <property type="entry name" value="DUF2336"/>
    <property type="match status" value="1"/>
</dbReference>
<comment type="caution">
    <text evidence="1">The sequence shown here is derived from an EMBL/GenBank/DDBJ whole genome shotgun (WGS) entry which is preliminary data.</text>
</comment>
<name>A0AAJ1WY93_9HYPH</name>
<accession>A0AAJ1WY93</accession>
<protein>
    <submittedName>
        <fullName evidence="1">Uncharacterized protein (DUF2336 family)</fullName>
    </submittedName>
</protein>
<proteinExistence type="predicted"/>
<evidence type="ECO:0000313" key="1">
    <source>
        <dbReference type="EMBL" id="MDQ0545040.1"/>
    </source>
</evidence>
<dbReference type="EMBL" id="JAUSWL010000007">
    <property type="protein sequence ID" value="MDQ0545040.1"/>
    <property type="molecule type" value="Genomic_DNA"/>
</dbReference>
<gene>
    <name evidence="1" type="ORF">QO001_003978</name>
</gene>
<dbReference type="InterPro" id="IPR019285">
    <property type="entry name" value="DUF2336"/>
</dbReference>
<organism evidence="1 2">
    <name type="scientific">Methylobacterium brachiatum</name>
    <dbReference type="NCBI Taxonomy" id="269660"/>
    <lineage>
        <taxon>Bacteria</taxon>
        <taxon>Pseudomonadati</taxon>
        <taxon>Pseudomonadota</taxon>
        <taxon>Alphaproteobacteria</taxon>
        <taxon>Hyphomicrobiales</taxon>
        <taxon>Methylobacteriaceae</taxon>
        <taxon>Methylobacterium</taxon>
    </lineage>
</organism>
<evidence type="ECO:0000313" key="2">
    <source>
        <dbReference type="Proteomes" id="UP001223420"/>
    </source>
</evidence>
<dbReference type="Proteomes" id="UP001223420">
    <property type="component" value="Unassembled WGS sequence"/>
</dbReference>
<reference evidence="1" key="1">
    <citation type="submission" date="2023-07" db="EMBL/GenBank/DDBJ databases">
        <title>Genomic Encyclopedia of Type Strains, Phase IV (KMG-IV): sequencing the most valuable type-strain genomes for metagenomic binning, comparative biology and taxonomic classification.</title>
        <authorList>
            <person name="Goeker M."/>
        </authorList>
    </citation>
    <scope>NUCLEOTIDE SEQUENCE</scope>
    <source>
        <strain evidence="1">DSM 19569</strain>
    </source>
</reference>
<sequence length="514" mass="54578">MIIREFLAWTQNASAGRRAEATTALARAYLYGDLSADEAWEAKTALLSLLDDPSPVVRRALAETCAASARTPRPLVVALSCDVPEVARLVLARSPVLTDADLVDAAALGDEATRTVIAARHHLSHAVSGALAEIGELDTLVVLAGNPTAKITAGRMLRMIERRGDEASLREALLRRSDLPPEVRYTIGLAVAEALSHFVTDRGWLGTERCDRMRREAGERVALEVCDQSGAAAVARLVAHLRTTHQLTAGLILRAVLSGRTDFVQAALADLSGQDHVGIARAMRDPRSFADLHRRAGLPEALLPAMQAALSARQAAGPSTGLRGAGLSRRVIESAIDACTDLPAPEMHAVVALLTRYESEAARDEAREAARAIAAEALAREAARRDAAAADAAWRAALESQRRSAFVAPEDAVEIMAAAPVEAPAPAAVEPVIGADAKREPAEAELPNPVGAILDALPEQILAWYRTEPKEEDPEVQAAMQEVLDGLGADLLDQFRASRGGAENRPDEGIRIAA</sequence>